<feature type="repeat" description="RCC1" evidence="6">
    <location>
        <begin position="543"/>
        <end position="602"/>
    </location>
</feature>
<evidence type="ECO:0000256" key="7">
    <source>
        <dbReference type="PROSITE-ProRule" id="PRU00322"/>
    </source>
</evidence>
<dbReference type="SUPFAM" id="SSF50985">
    <property type="entry name" value="RCC1/BLIP-II"/>
    <property type="match status" value="1"/>
</dbReference>
<feature type="repeat" description="RCC1" evidence="6">
    <location>
        <begin position="254"/>
        <end position="309"/>
    </location>
</feature>
<dbReference type="PROSITE" id="PS00626">
    <property type="entry name" value="RCC1_2"/>
    <property type="match status" value="3"/>
</dbReference>
<keyword evidence="5" id="KW-0862">Zinc</keyword>
<evidence type="ECO:0000256" key="8">
    <source>
        <dbReference type="SAM" id="MobiDB-lite"/>
    </source>
</evidence>
<dbReference type="PANTHER" id="PTHR45982">
    <property type="entry name" value="REGULATOR OF CHROMOSOME CONDENSATION"/>
    <property type="match status" value="1"/>
</dbReference>
<sequence>MASHAASDGAPAPGSSGYAFQAALDRAKSQWQCPGCKAMNEMFELVCPACERPKPGSKPASEQAAAPSGGAFAGDPFASSSGGSSSSSSGAFAGNPFGSAAAPAPANPFGQDPFAAAAAVPATTPFAGDPFKAAAAASANAASAASEPDKPVADPTTFFEKIAPLVLGEDGAEEASEAEVASVRAMRIHAPAALDTAVAKPVLRTRRAARTKGGSKAAATAASSAAEKKKQAAAAKKATAQPDSEDAVEPGLPSQLWMWGSGECSQMPIPEEELDEGLTVEPVLAKQMAGRRVVQVAAGALHTLVLTEGGAVWSWGCNDDKVLGRPGAETVPTRVKPFGPEVKAVAIGTGSSHAAALDSTGAVWVWGTYKGREGRLGFTEEMKWAEVPVQMTFPEKHGRVVRLSCGFDHTAAVTEGGGLLTWGCGEIGQLGHPITQVRMRGNRQRAIGLRVHEVRVSAREEDATGRVRKGAVAVDNVFAGGDGLWVVTRRGTVLTSGLNCFGQLGIGDLEDRDTLTQVPELSGQGVVQIVAGGHHSLVLTEAGHVYAMGRGDSGQLGISPAGSKLPAPNSVSLEPRRVTLPEGKRAVQVAANSSISAAVCADGSVFVWGTGSAGQTGSAELDDAAVPNLIATAKFGGKRVVQVSCGGQHMAAITAEAATPVAAGAAAAAGSSREGSSSASGAASATKPEPSAKSGVTPSAKRSRRA</sequence>
<feature type="compositionally biased region" description="Low complexity" evidence="8">
    <location>
        <begin position="232"/>
        <end position="241"/>
    </location>
</feature>
<keyword evidence="1" id="KW-0344">Guanine-nucleotide releasing factor</keyword>
<feature type="repeat" description="RCC1" evidence="6">
    <location>
        <begin position="491"/>
        <end position="542"/>
    </location>
</feature>
<evidence type="ECO:0000256" key="5">
    <source>
        <dbReference type="ARBA" id="ARBA00022833"/>
    </source>
</evidence>
<dbReference type="Gene3D" id="4.10.1060.10">
    <property type="entry name" value="Zinc finger, RanBP2-type"/>
    <property type="match status" value="1"/>
</dbReference>
<evidence type="ECO:0000313" key="11">
    <source>
        <dbReference type="Proteomes" id="UP000322899"/>
    </source>
</evidence>
<dbReference type="PANTHER" id="PTHR45982:SF1">
    <property type="entry name" value="REGULATOR OF CHROMOSOME CONDENSATION"/>
    <property type="match status" value="1"/>
</dbReference>
<feature type="compositionally biased region" description="Low complexity" evidence="8">
    <location>
        <begin position="663"/>
        <end position="685"/>
    </location>
</feature>
<dbReference type="Proteomes" id="UP000322899">
    <property type="component" value="Unassembled WGS sequence"/>
</dbReference>
<feature type="compositionally biased region" description="Low complexity" evidence="8">
    <location>
        <begin position="64"/>
        <end position="90"/>
    </location>
</feature>
<evidence type="ECO:0000313" key="10">
    <source>
        <dbReference type="EMBL" id="KAA0176218.1"/>
    </source>
</evidence>
<dbReference type="GO" id="GO:0005085">
    <property type="term" value="F:guanyl-nucleotide exchange factor activity"/>
    <property type="evidence" value="ECO:0007669"/>
    <property type="project" value="TreeGrafter"/>
</dbReference>
<accession>A0A5A8EG50</accession>
<feature type="domain" description="RanBP2-type" evidence="9">
    <location>
        <begin position="26"/>
        <end position="56"/>
    </location>
</feature>
<dbReference type="InterPro" id="IPR009091">
    <property type="entry name" value="RCC1/BLIP-II"/>
</dbReference>
<keyword evidence="4 7" id="KW-0863">Zinc-finger</keyword>
<dbReference type="EMBL" id="VLTO01000009">
    <property type="protein sequence ID" value="KAA0176218.1"/>
    <property type="molecule type" value="Genomic_DNA"/>
</dbReference>
<dbReference type="GO" id="GO:0008270">
    <property type="term" value="F:zinc ion binding"/>
    <property type="evidence" value="ECO:0007669"/>
    <property type="project" value="UniProtKB-KW"/>
</dbReference>
<evidence type="ECO:0000256" key="6">
    <source>
        <dbReference type="PROSITE-ProRule" id="PRU00235"/>
    </source>
</evidence>
<feature type="repeat" description="RCC1" evidence="6">
    <location>
        <begin position="361"/>
        <end position="416"/>
    </location>
</feature>
<name>A0A5A8EG50_CAFRO</name>
<feature type="repeat" description="RCC1" evidence="6">
    <location>
        <begin position="310"/>
        <end position="360"/>
    </location>
</feature>
<evidence type="ECO:0000256" key="3">
    <source>
        <dbReference type="ARBA" id="ARBA00022737"/>
    </source>
</evidence>
<comment type="caution">
    <text evidence="10">The sequence shown here is derived from an EMBL/GenBank/DDBJ whole genome shotgun (WGS) entry which is preliminary data.</text>
</comment>
<organism evidence="10 11">
    <name type="scientific">Cafeteria roenbergensis</name>
    <name type="common">Marine flagellate</name>
    <dbReference type="NCBI Taxonomy" id="33653"/>
    <lineage>
        <taxon>Eukaryota</taxon>
        <taxon>Sar</taxon>
        <taxon>Stramenopiles</taxon>
        <taxon>Bigyra</taxon>
        <taxon>Opalozoa</taxon>
        <taxon>Bicosoecida</taxon>
        <taxon>Cafeteriaceae</taxon>
        <taxon>Cafeteria</taxon>
    </lineage>
</organism>
<evidence type="ECO:0000256" key="4">
    <source>
        <dbReference type="ARBA" id="ARBA00022771"/>
    </source>
</evidence>
<evidence type="ECO:0000256" key="1">
    <source>
        <dbReference type="ARBA" id="ARBA00022658"/>
    </source>
</evidence>
<dbReference type="Gene3D" id="2.130.10.30">
    <property type="entry name" value="Regulator of chromosome condensation 1/beta-lactamase-inhibitor protein II"/>
    <property type="match status" value="1"/>
</dbReference>
<feature type="region of interest" description="Disordered" evidence="8">
    <location>
        <begin position="51"/>
        <end position="90"/>
    </location>
</feature>
<keyword evidence="2" id="KW-0479">Metal-binding</keyword>
<feature type="region of interest" description="Disordered" evidence="8">
    <location>
        <begin position="663"/>
        <end position="706"/>
    </location>
</feature>
<keyword evidence="3" id="KW-0677">Repeat</keyword>
<dbReference type="GO" id="GO:0005737">
    <property type="term" value="C:cytoplasm"/>
    <property type="evidence" value="ECO:0007669"/>
    <property type="project" value="TreeGrafter"/>
</dbReference>
<dbReference type="InterPro" id="IPR058923">
    <property type="entry name" value="RCC1-like_dom"/>
</dbReference>
<evidence type="ECO:0000259" key="9">
    <source>
        <dbReference type="PROSITE" id="PS50199"/>
    </source>
</evidence>
<evidence type="ECO:0000256" key="2">
    <source>
        <dbReference type="ARBA" id="ARBA00022723"/>
    </source>
</evidence>
<dbReference type="InterPro" id="IPR000408">
    <property type="entry name" value="Reg_chr_condens"/>
</dbReference>
<dbReference type="InterPro" id="IPR001876">
    <property type="entry name" value="Znf_RanBP2"/>
</dbReference>
<feature type="region of interest" description="Disordered" evidence="8">
    <location>
        <begin position="230"/>
        <end position="255"/>
    </location>
</feature>
<dbReference type="PROSITE" id="PS01358">
    <property type="entry name" value="ZF_RANBP2_1"/>
    <property type="match status" value="1"/>
</dbReference>
<dbReference type="AlphaFoldDB" id="A0A5A8EG50"/>
<gene>
    <name evidence="10" type="ORF">FNF27_02275</name>
</gene>
<dbReference type="OrthoDB" id="61110at2759"/>
<protein>
    <recommendedName>
        <fullName evidence="9">RanBP2-type domain-containing protein</fullName>
    </recommendedName>
</protein>
<dbReference type="PROSITE" id="PS50199">
    <property type="entry name" value="ZF_RANBP2_2"/>
    <property type="match status" value="1"/>
</dbReference>
<reference evidence="10 11" key="1">
    <citation type="submission" date="2019-07" db="EMBL/GenBank/DDBJ databases">
        <title>Genomes of Cafeteria roenbergensis.</title>
        <authorList>
            <person name="Fischer M.G."/>
            <person name="Hackl T."/>
            <person name="Roman M."/>
        </authorList>
    </citation>
    <scope>NUCLEOTIDE SEQUENCE [LARGE SCALE GENOMIC DNA]</scope>
    <source>
        <strain evidence="10 11">E4-10P</strain>
    </source>
</reference>
<feature type="repeat" description="RCC1" evidence="6">
    <location>
        <begin position="603"/>
        <end position="656"/>
    </location>
</feature>
<dbReference type="Pfam" id="PF25390">
    <property type="entry name" value="WD40_RLD"/>
    <property type="match status" value="1"/>
</dbReference>
<dbReference type="PROSITE" id="PS50012">
    <property type="entry name" value="RCC1_3"/>
    <property type="match status" value="6"/>
</dbReference>
<dbReference type="SMART" id="SM00547">
    <property type="entry name" value="ZnF_RBZ"/>
    <property type="match status" value="1"/>
</dbReference>
<dbReference type="PRINTS" id="PR00633">
    <property type="entry name" value="RCCNDNSATION"/>
</dbReference>
<proteinExistence type="predicted"/>
<dbReference type="InterPro" id="IPR051553">
    <property type="entry name" value="Ran_GTPase-activating"/>
</dbReference>